<name>A0A2P2JKC5_RHIMU</name>
<accession>A0A2P2JKC5</accession>
<sequence>MGSFVVNATTSICSVQSSQLGLLPTPKFSSFSFFSVSICTVSLPQYGVVNV</sequence>
<proteinExistence type="predicted"/>
<reference evidence="1" key="1">
    <citation type="submission" date="2018-02" db="EMBL/GenBank/DDBJ databases">
        <title>Rhizophora mucronata_Transcriptome.</title>
        <authorList>
            <person name="Meera S.P."/>
            <person name="Sreeshan A."/>
            <person name="Augustine A."/>
        </authorList>
    </citation>
    <scope>NUCLEOTIDE SEQUENCE</scope>
    <source>
        <tissue evidence="1">Leaf</tissue>
    </source>
</reference>
<dbReference type="AlphaFoldDB" id="A0A2P2JKC5"/>
<evidence type="ECO:0000313" key="1">
    <source>
        <dbReference type="EMBL" id="MBW93922.1"/>
    </source>
</evidence>
<protein>
    <submittedName>
        <fullName evidence="1">Uncharacterized protein</fullName>
    </submittedName>
</protein>
<organism evidence="1">
    <name type="scientific">Rhizophora mucronata</name>
    <name type="common">Asiatic mangrove</name>
    <dbReference type="NCBI Taxonomy" id="61149"/>
    <lineage>
        <taxon>Eukaryota</taxon>
        <taxon>Viridiplantae</taxon>
        <taxon>Streptophyta</taxon>
        <taxon>Embryophyta</taxon>
        <taxon>Tracheophyta</taxon>
        <taxon>Spermatophyta</taxon>
        <taxon>Magnoliopsida</taxon>
        <taxon>eudicotyledons</taxon>
        <taxon>Gunneridae</taxon>
        <taxon>Pentapetalae</taxon>
        <taxon>rosids</taxon>
        <taxon>fabids</taxon>
        <taxon>Malpighiales</taxon>
        <taxon>Rhizophoraceae</taxon>
        <taxon>Rhizophora</taxon>
    </lineage>
</organism>
<dbReference type="EMBL" id="GGEC01013439">
    <property type="protein sequence ID" value="MBW93922.1"/>
    <property type="molecule type" value="Transcribed_RNA"/>
</dbReference>